<feature type="region of interest" description="Disordered" evidence="3">
    <location>
        <begin position="176"/>
        <end position="197"/>
    </location>
</feature>
<dbReference type="GO" id="GO:0061928">
    <property type="term" value="F:glutathione specific gamma-glutamylcyclotransferase activity"/>
    <property type="evidence" value="ECO:0007669"/>
    <property type="project" value="UniProtKB-EC"/>
</dbReference>
<keyword evidence="2" id="KW-0456">Lyase</keyword>
<dbReference type="PANTHER" id="PTHR12192:SF2">
    <property type="entry name" value="GLUTATHIONE-SPECIFIC GAMMA-GLUTAMYLCYCLOTRANSFERASE 2"/>
    <property type="match status" value="1"/>
</dbReference>
<sequence length="197" mass="21972">MTDGGFWVFGYGSLMWRPGFEYLDRRMARLRGYRRAFALRSVRYRGTPEAPGLVLGLDWDPNAVCTGMAFRVCPTRAEAVRTYLAERELVTRSYFEVLHPVTLDDGDPVDAICYILDRTHPQYCGGLSLDEQARIISRAAGPAGTNRDYLHNTVAHLIELGVEDSTLEELDHRVREISGDPDTPDGAGARAQAHQAS</sequence>
<accession>A0A8J7M8D3</accession>
<evidence type="ECO:0000256" key="1">
    <source>
        <dbReference type="ARBA" id="ARBA00012344"/>
    </source>
</evidence>
<dbReference type="EMBL" id="JAEHHL010000006">
    <property type="protein sequence ID" value="MBK0399645.1"/>
    <property type="molecule type" value="Genomic_DNA"/>
</dbReference>
<evidence type="ECO:0000256" key="2">
    <source>
        <dbReference type="ARBA" id="ARBA00023239"/>
    </source>
</evidence>
<organism evidence="4 5">
    <name type="scientific">Thermohalobaculum xanthum</name>
    <dbReference type="NCBI Taxonomy" id="2753746"/>
    <lineage>
        <taxon>Bacteria</taxon>
        <taxon>Pseudomonadati</taxon>
        <taxon>Pseudomonadota</taxon>
        <taxon>Alphaproteobacteria</taxon>
        <taxon>Rhodobacterales</taxon>
        <taxon>Paracoccaceae</taxon>
        <taxon>Thermohalobaculum</taxon>
    </lineage>
</organism>
<keyword evidence="5" id="KW-1185">Reference proteome</keyword>
<dbReference type="Gene3D" id="3.10.490.10">
    <property type="entry name" value="Gamma-glutamyl cyclotransferase-like"/>
    <property type="match status" value="1"/>
</dbReference>
<dbReference type="AlphaFoldDB" id="A0A8J7M8D3"/>
<evidence type="ECO:0000256" key="3">
    <source>
        <dbReference type="SAM" id="MobiDB-lite"/>
    </source>
</evidence>
<reference evidence="4" key="1">
    <citation type="submission" date="2020-12" db="EMBL/GenBank/DDBJ databases">
        <title>Bacterial taxonomy.</title>
        <authorList>
            <person name="Pan X."/>
        </authorList>
    </citation>
    <scope>NUCLEOTIDE SEQUENCE</scope>
    <source>
        <strain evidence="4">M0105</strain>
    </source>
</reference>
<proteinExistence type="predicted"/>
<gene>
    <name evidence="4" type="ORF">H0I76_10610</name>
</gene>
<protein>
    <recommendedName>
        <fullName evidence="1">glutathione-specific gamma-glutamylcyclotransferase</fullName>
        <ecNumber evidence="1">4.3.2.7</ecNumber>
    </recommendedName>
</protein>
<name>A0A8J7M8D3_9RHOB</name>
<dbReference type="GO" id="GO:0006751">
    <property type="term" value="P:glutathione catabolic process"/>
    <property type="evidence" value="ECO:0007669"/>
    <property type="project" value="InterPro"/>
</dbReference>
<comment type="caution">
    <text evidence="4">The sequence shown here is derived from an EMBL/GenBank/DDBJ whole genome shotgun (WGS) entry which is preliminary data.</text>
</comment>
<dbReference type="InterPro" id="IPR036568">
    <property type="entry name" value="GGCT-like_sf"/>
</dbReference>
<dbReference type="InterPro" id="IPR006840">
    <property type="entry name" value="ChaC"/>
</dbReference>
<dbReference type="CDD" id="cd06661">
    <property type="entry name" value="GGCT_like"/>
    <property type="match status" value="1"/>
</dbReference>
<dbReference type="InterPro" id="IPR013024">
    <property type="entry name" value="GGCT-like"/>
</dbReference>
<dbReference type="Pfam" id="PF04752">
    <property type="entry name" value="ChaC"/>
    <property type="match status" value="1"/>
</dbReference>
<dbReference type="RefSeq" id="WP_200609844.1">
    <property type="nucleotide sequence ID" value="NZ_JAEHHL010000006.1"/>
</dbReference>
<dbReference type="EC" id="4.3.2.7" evidence="1"/>
<dbReference type="Proteomes" id="UP000655420">
    <property type="component" value="Unassembled WGS sequence"/>
</dbReference>
<evidence type="ECO:0000313" key="4">
    <source>
        <dbReference type="EMBL" id="MBK0399645.1"/>
    </source>
</evidence>
<evidence type="ECO:0000313" key="5">
    <source>
        <dbReference type="Proteomes" id="UP000655420"/>
    </source>
</evidence>
<dbReference type="SUPFAM" id="SSF110857">
    <property type="entry name" value="Gamma-glutamyl cyclotransferase-like"/>
    <property type="match status" value="1"/>
</dbReference>
<dbReference type="GO" id="GO:0005737">
    <property type="term" value="C:cytoplasm"/>
    <property type="evidence" value="ECO:0007669"/>
    <property type="project" value="TreeGrafter"/>
</dbReference>
<dbReference type="PANTHER" id="PTHR12192">
    <property type="entry name" value="CATION TRANSPORT PROTEIN CHAC-RELATED"/>
    <property type="match status" value="1"/>
</dbReference>